<dbReference type="AlphaFoldDB" id="X0WRP5"/>
<keyword evidence="1" id="KW-0812">Transmembrane</keyword>
<feature type="non-terminal residue" evidence="2">
    <location>
        <position position="238"/>
    </location>
</feature>
<protein>
    <submittedName>
        <fullName evidence="2">Uncharacterized protein</fullName>
    </submittedName>
</protein>
<sequence>MKLLSNYLKEMKIAARGFYFYIEIGMAVILLAILLFVISETSTSSSKQFVYNDMPQKIAEYLKDRSIEKGEARLANSTEFKLKPTKFEITNQETGETTAYDFDDEKIIELETIEMLDSSTGELEETVYYVETEEDMIRLAYGESEIGATAAMNARGKVSYTYYLQGYETDRLKSLLYISHSKSPGVINAKKDKQVVRTLGVMETLNNRENLVPIFIAYMGSLMGFFIVMAYIFYDKAE</sequence>
<dbReference type="EMBL" id="BARS01032295">
    <property type="protein sequence ID" value="GAG27208.1"/>
    <property type="molecule type" value="Genomic_DNA"/>
</dbReference>
<gene>
    <name evidence="2" type="ORF">S01H1_50145</name>
</gene>
<organism evidence="2">
    <name type="scientific">marine sediment metagenome</name>
    <dbReference type="NCBI Taxonomy" id="412755"/>
    <lineage>
        <taxon>unclassified sequences</taxon>
        <taxon>metagenomes</taxon>
        <taxon>ecological metagenomes</taxon>
    </lineage>
</organism>
<name>X0WRP5_9ZZZZ</name>
<accession>X0WRP5</accession>
<keyword evidence="1" id="KW-1133">Transmembrane helix</keyword>
<feature type="transmembrane region" description="Helical" evidence="1">
    <location>
        <begin position="20"/>
        <end position="38"/>
    </location>
</feature>
<comment type="caution">
    <text evidence="2">The sequence shown here is derived from an EMBL/GenBank/DDBJ whole genome shotgun (WGS) entry which is preliminary data.</text>
</comment>
<feature type="transmembrane region" description="Helical" evidence="1">
    <location>
        <begin position="211"/>
        <end position="234"/>
    </location>
</feature>
<evidence type="ECO:0000256" key="1">
    <source>
        <dbReference type="SAM" id="Phobius"/>
    </source>
</evidence>
<keyword evidence="1" id="KW-0472">Membrane</keyword>
<reference evidence="2" key="1">
    <citation type="journal article" date="2014" name="Front. Microbiol.">
        <title>High frequency of phylogenetically diverse reductive dehalogenase-homologous genes in deep subseafloor sedimentary metagenomes.</title>
        <authorList>
            <person name="Kawai M."/>
            <person name="Futagami T."/>
            <person name="Toyoda A."/>
            <person name="Takaki Y."/>
            <person name="Nishi S."/>
            <person name="Hori S."/>
            <person name="Arai W."/>
            <person name="Tsubouchi T."/>
            <person name="Morono Y."/>
            <person name="Uchiyama I."/>
            <person name="Ito T."/>
            <person name="Fujiyama A."/>
            <person name="Inagaki F."/>
            <person name="Takami H."/>
        </authorList>
    </citation>
    <scope>NUCLEOTIDE SEQUENCE</scope>
    <source>
        <strain evidence="2">Expedition CK06-06</strain>
    </source>
</reference>
<proteinExistence type="predicted"/>
<evidence type="ECO:0000313" key="2">
    <source>
        <dbReference type="EMBL" id="GAG27208.1"/>
    </source>
</evidence>